<evidence type="ECO:0000256" key="4">
    <source>
        <dbReference type="ARBA" id="ARBA00005336"/>
    </source>
</evidence>
<sequence>MVAASTFCAATIGLLAMAAAAATASNVITDDTYFYGQSPPVYPSRKSPHADMAATGSAWADAYAKAKALVGQMTLEEKVGLTNGVSVDNGCPGNVGNVSRLGFPGMCLGDAGQGLRGTDFVSSFPSGIHVGARYVARPFLQPHISSFALGTLTTDIGGGNSWNKDLAARRAAAMADEFKKKGVNVLLGPVVGPAWRVTLSGRNWEGFAADPYLSGSLAAQTVMGIQGQGVITSTKHFIANEQETNRNPSGDVQSVSSNIDDKTMHELYLWPFQDAVHAGTGNIMCSYQRINNSYGCANSKTLNGLLKTELGFQGFVVSDWGAQHTGYAGALAGLDMAMPDTGSFWGAKLVEAVRNGSVPESRVNDMATRILTPWYHFKQDQAFPNPGFGMPKDVTKPHAVVDARDPAAKPVLLAGAVEGHVLVKNTKNTLPLTKPRLLSVFGYSARSPDLSGPGPGIKLLQWQLGAEAIDANEAVAGAIGRADRVSAIGINGTLFSGCGSGATTPAHALAPLDALKMRAYQDGTALFHDLASAAPVVDPASDACIVFGNAFACEAYDRPALHDAYTDDLVRAVADRCPKTIVVLHNAGPRVVDAFIEHDNVTAVLLAHLPGEQSGPALVALLYGAANPSGKLPYTLARNQSDYPAPGPSSTPPSGDRFAHFPQSNFSEGVYTDYRHFDRQAIAPRFPFGFGLSYTTFGLAGAAVRRVAGAAATTVDEYPTGAVIPGGRADLWDNLAVVTVEVRNTGGVHAGAEVVQLYVGMPPAGEDAPPWQQLRGYEKVYLQPGEARTASFPLTRRDLSAWNVETQQWQLRRGTYTLALGTSSRDLPLKVSLEI</sequence>
<evidence type="ECO:0000259" key="15">
    <source>
        <dbReference type="SMART" id="SM01217"/>
    </source>
</evidence>
<evidence type="ECO:0000256" key="13">
    <source>
        <dbReference type="RuleBase" id="RU361161"/>
    </source>
</evidence>
<dbReference type="Pfam" id="PF14310">
    <property type="entry name" value="Fn3-like"/>
    <property type="match status" value="1"/>
</dbReference>
<dbReference type="InterPro" id="IPR013783">
    <property type="entry name" value="Ig-like_fold"/>
</dbReference>
<dbReference type="SMART" id="SM01217">
    <property type="entry name" value="Fn3_like"/>
    <property type="match status" value="1"/>
</dbReference>
<reference evidence="16 17" key="1">
    <citation type="journal article" date="2011" name="Genome Biol.">
        <title>Genome sequence of the insect pathogenic fungus Cordyceps militaris, a valued traditional Chinese medicine.</title>
        <authorList>
            <person name="Zheng P."/>
            <person name="Xia Y."/>
            <person name="Xiao G."/>
            <person name="Xiong C."/>
            <person name="Hu X."/>
            <person name="Zhang S."/>
            <person name="Zheng H."/>
            <person name="Huang Y."/>
            <person name="Zhou Y."/>
            <person name="Wang S."/>
            <person name="Zhao G.P."/>
            <person name="Liu X."/>
            <person name="St Leger R.J."/>
            <person name="Wang C."/>
        </authorList>
    </citation>
    <scope>NUCLEOTIDE SEQUENCE [LARGE SCALE GENOMIC DNA]</scope>
    <source>
        <strain evidence="16 17">CM01</strain>
    </source>
</reference>
<dbReference type="InterPro" id="IPR017853">
    <property type="entry name" value="GH"/>
</dbReference>
<evidence type="ECO:0000256" key="1">
    <source>
        <dbReference type="ARBA" id="ARBA00000448"/>
    </source>
</evidence>
<comment type="catalytic activity">
    <reaction evidence="1 13">
        <text>Hydrolysis of terminal, non-reducing beta-D-glucosyl residues with release of beta-D-glucose.</text>
        <dbReference type="EC" id="3.2.1.21"/>
    </reaction>
</comment>
<name>G3J4T5_CORMM</name>
<dbReference type="GO" id="GO:0005576">
    <property type="term" value="C:extracellular region"/>
    <property type="evidence" value="ECO:0007669"/>
    <property type="project" value="UniProtKB-SubCell"/>
</dbReference>
<dbReference type="SUPFAM" id="SSF52279">
    <property type="entry name" value="Beta-D-glucan exohydrolase, C-terminal domain"/>
    <property type="match status" value="1"/>
</dbReference>
<dbReference type="InterPro" id="IPR050288">
    <property type="entry name" value="Cellulose_deg_GH3"/>
</dbReference>
<dbReference type="EMBL" id="JH126399">
    <property type="protein sequence ID" value="EGX95902.1"/>
    <property type="molecule type" value="Genomic_DNA"/>
</dbReference>
<comment type="subcellular location">
    <subcellularLocation>
        <location evidence="2">Secreted</location>
    </subcellularLocation>
</comment>
<evidence type="ECO:0000256" key="14">
    <source>
        <dbReference type="SAM" id="SignalP"/>
    </source>
</evidence>
<dbReference type="FunFam" id="3.20.20.300:FF:000002">
    <property type="entry name" value="Probable beta-glucosidase"/>
    <property type="match status" value="1"/>
</dbReference>
<dbReference type="UniPathway" id="UPA00696"/>
<feature type="chain" id="PRO_5003445898" description="beta-glucosidase" evidence="14">
    <location>
        <begin position="25"/>
        <end position="835"/>
    </location>
</feature>
<evidence type="ECO:0000256" key="5">
    <source>
        <dbReference type="ARBA" id="ARBA00022525"/>
    </source>
</evidence>
<dbReference type="InterPro" id="IPR026891">
    <property type="entry name" value="Fn3-like"/>
</dbReference>
<evidence type="ECO:0000256" key="9">
    <source>
        <dbReference type="ARBA" id="ARBA00023180"/>
    </source>
</evidence>
<keyword evidence="11 13" id="KW-0326">Glycosidase</keyword>
<evidence type="ECO:0000256" key="10">
    <source>
        <dbReference type="ARBA" id="ARBA00023277"/>
    </source>
</evidence>
<gene>
    <name evidence="16" type="ORF">CCM_00556</name>
</gene>
<keyword evidence="12 13" id="KW-0624">Polysaccharide degradation</keyword>
<keyword evidence="10 13" id="KW-0119">Carbohydrate metabolism</keyword>
<dbReference type="Pfam" id="PF00933">
    <property type="entry name" value="Glyco_hydro_3"/>
    <property type="match status" value="1"/>
</dbReference>
<keyword evidence="5" id="KW-0964">Secreted</keyword>
<evidence type="ECO:0000256" key="8">
    <source>
        <dbReference type="ARBA" id="ARBA00023001"/>
    </source>
</evidence>
<keyword evidence="17" id="KW-1185">Reference proteome</keyword>
<keyword evidence="9" id="KW-0325">Glycoprotein</keyword>
<dbReference type="Gene3D" id="3.20.20.300">
    <property type="entry name" value="Glycoside hydrolase, family 3, N-terminal domain"/>
    <property type="match status" value="1"/>
</dbReference>
<dbReference type="OMA" id="IMAAWYF"/>
<evidence type="ECO:0000256" key="7">
    <source>
        <dbReference type="ARBA" id="ARBA00022801"/>
    </source>
</evidence>
<dbReference type="VEuPathDB" id="FungiDB:CCM_00556"/>
<feature type="signal peptide" evidence="14">
    <location>
        <begin position="1"/>
        <end position="24"/>
    </location>
</feature>
<dbReference type="InterPro" id="IPR001764">
    <property type="entry name" value="Glyco_hydro_3_N"/>
</dbReference>
<dbReference type="RefSeq" id="XP_006665779.1">
    <property type="nucleotide sequence ID" value="XM_006665716.1"/>
</dbReference>
<dbReference type="Proteomes" id="UP000001610">
    <property type="component" value="Unassembled WGS sequence"/>
</dbReference>
<proteinExistence type="inferred from homology"/>
<keyword evidence="6 14" id="KW-0732">Signal</keyword>
<dbReference type="Gene3D" id="3.40.50.1700">
    <property type="entry name" value="Glycoside hydrolase family 3 C-terminal domain"/>
    <property type="match status" value="1"/>
</dbReference>
<dbReference type="HOGENOM" id="CLU_004542_2_1_1"/>
<organism evidence="16 17">
    <name type="scientific">Cordyceps militaris (strain CM01)</name>
    <name type="common">Caterpillar fungus</name>
    <dbReference type="NCBI Taxonomy" id="983644"/>
    <lineage>
        <taxon>Eukaryota</taxon>
        <taxon>Fungi</taxon>
        <taxon>Dikarya</taxon>
        <taxon>Ascomycota</taxon>
        <taxon>Pezizomycotina</taxon>
        <taxon>Sordariomycetes</taxon>
        <taxon>Hypocreomycetidae</taxon>
        <taxon>Hypocreales</taxon>
        <taxon>Cordycipitaceae</taxon>
        <taxon>Cordyceps</taxon>
    </lineage>
</organism>
<dbReference type="InterPro" id="IPR019800">
    <property type="entry name" value="Glyco_hydro_3_AS"/>
</dbReference>
<comment type="similarity">
    <text evidence="4 13">Belongs to the glycosyl hydrolase 3 family.</text>
</comment>
<dbReference type="PANTHER" id="PTHR42715">
    <property type="entry name" value="BETA-GLUCOSIDASE"/>
    <property type="match status" value="1"/>
</dbReference>
<keyword evidence="8" id="KW-0136">Cellulose degradation</keyword>
<feature type="domain" description="Fibronectin type III-like" evidence="15">
    <location>
        <begin position="753"/>
        <end position="824"/>
    </location>
</feature>
<dbReference type="eggNOG" id="ENOG502SMNU">
    <property type="taxonomic scope" value="Eukaryota"/>
</dbReference>
<dbReference type="PRINTS" id="PR00133">
    <property type="entry name" value="GLHYDRLASE3"/>
</dbReference>
<dbReference type="GO" id="GO:0030245">
    <property type="term" value="P:cellulose catabolic process"/>
    <property type="evidence" value="ECO:0007669"/>
    <property type="project" value="UniProtKB-UniPathway"/>
</dbReference>
<evidence type="ECO:0000313" key="16">
    <source>
        <dbReference type="EMBL" id="EGX95902.1"/>
    </source>
</evidence>
<accession>G3J4T5</accession>
<keyword evidence="7 13" id="KW-0378">Hydrolase</keyword>
<dbReference type="OrthoDB" id="416222at2759"/>
<dbReference type="PANTHER" id="PTHR42715:SF5">
    <property type="entry name" value="BETA-GLUCOSIDASE M-RELATED"/>
    <property type="match status" value="1"/>
</dbReference>
<evidence type="ECO:0000256" key="3">
    <source>
        <dbReference type="ARBA" id="ARBA00004987"/>
    </source>
</evidence>
<evidence type="ECO:0000256" key="6">
    <source>
        <dbReference type="ARBA" id="ARBA00022729"/>
    </source>
</evidence>
<dbReference type="InterPro" id="IPR002772">
    <property type="entry name" value="Glyco_hydro_3_C"/>
</dbReference>
<dbReference type="InterPro" id="IPR036881">
    <property type="entry name" value="Glyco_hydro_3_C_sf"/>
</dbReference>
<protein>
    <recommendedName>
        <fullName evidence="13">beta-glucosidase</fullName>
        <ecNumber evidence="13">3.2.1.21</ecNumber>
    </recommendedName>
</protein>
<dbReference type="KEGG" id="cmt:CCM_00556"/>
<evidence type="ECO:0000313" key="17">
    <source>
        <dbReference type="Proteomes" id="UP000001610"/>
    </source>
</evidence>
<dbReference type="SUPFAM" id="SSF51445">
    <property type="entry name" value="(Trans)glycosidases"/>
    <property type="match status" value="1"/>
</dbReference>
<evidence type="ECO:0000256" key="12">
    <source>
        <dbReference type="ARBA" id="ARBA00023326"/>
    </source>
</evidence>
<dbReference type="InterPro" id="IPR036962">
    <property type="entry name" value="Glyco_hydro_3_N_sf"/>
</dbReference>
<evidence type="ECO:0000256" key="2">
    <source>
        <dbReference type="ARBA" id="ARBA00004613"/>
    </source>
</evidence>
<dbReference type="InParanoid" id="G3J4T5"/>
<dbReference type="EC" id="3.2.1.21" evidence="13"/>
<dbReference type="GO" id="GO:0008422">
    <property type="term" value="F:beta-glucosidase activity"/>
    <property type="evidence" value="ECO:0007669"/>
    <property type="project" value="UniProtKB-EC"/>
</dbReference>
<dbReference type="PROSITE" id="PS00775">
    <property type="entry name" value="GLYCOSYL_HYDROL_F3"/>
    <property type="match status" value="1"/>
</dbReference>
<dbReference type="STRING" id="983644.G3J4T5"/>
<evidence type="ECO:0000256" key="11">
    <source>
        <dbReference type="ARBA" id="ARBA00023295"/>
    </source>
</evidence>
<comment type="pathway">
    <text evidence="3 13">Glycan metabolism; cellulose degradation.</text>
</comment>
<dbReference type="Gene3D" id="2.60.40.10">
    <property type="entry name" value="Immunoglobulins"/>
    <property type="match status" value="1"/>
</dbReference>
<dbReference type="Pfam" id="PF01915">
    <property type="entry name" value="Glyco_hydro_3_C"/>
    <property type="match status" value="1"/>
</dbReference>
<dbReference type="AlphaFoldDB" id="G3J4T5"/>
<dbReference type="GeneID" id="18162591"/>